<accession>A0ABY1QLK4</accession>
<organism evidence="3 4">
    <name type="scientific">Noviherbaspirillum suwonense</name>
    <dbReference type="NCBI Taxonomy" id="1224511"/>
    <lineage>
        <taxon>Bacteria</taxon>
        <taxon>Pseudomonadati</taxon>
        <taxon>Pseudomonadota</taxon>
        <taxon>Betaproteobacteria</taxon>
        <taxon>Burkholderiales</taxon>
        <taxon>Oxalobacteraceae</taxon>
        <taxon>Noviherbaspirillum</taxon>
    </lineage>
</organism>
<gene>
    <name evidence="3" type="ORF">SAMN06295970_11882</name>
</gene>
<dbReference type="EMBL" id="FXUL01000018">
    <property type="protein sequence ID" value="SMP72641.1"/>
    <property type="molecule type" value="Genomic_DNA"/>
</dbReference>
<evidence type="ECO:0000256" key="2">
    <source>
        <dbReference type="SAM" id="SignalP"/>
    </source>
</evidence>
<feature type="compositionally biased region" description="Pro residues" evidence="1">
    <location>
        <begin position="56"/>
        <end position="75"/>
    </location>
</feature>
<sequence>MKKQFSTVLCTLAGLGALLLADASHAQMQIPNPLMRPQPVKQPVASDPQNLNSPLPQGPGSPPPNASRSSVPPPVSSDFLRTAPVVSQESKPDAVITELRQRFDAFYVSATVGDQAVLRRGAAVQNSSAQASVAPATAGAVSRQATPGLGAVGRADSLIVRDGEAIEFLGSSVTLVPKVSGGRVSLYYYSNGGAGSNKKKGAQPVQVVFMGEVESQAPSVPSQIVLEKPDPAYKATISPETRPLVSSNGINGSNGSSPNGVAGAAPTPAY</sequence>
<proteinExistence type="predicted"/>
<feature type="signal peptide" evidence="2">
    <location>
        <begin position="1"/>
        <end position="26"/>
    </location>
</feature>
<keyword evidence="2" id="KW-0732">Signal</keyword>
<keyword evidence="4" id="KW-1185">Reference proteome</keyword>
<feature type="chain" id="PRO_5046092423" evidence="2">
    <location>
        <begin position="27"/>
        <end position="270"/>
    </location>
</feature>
<feature type="compositionally biased region" description="Low complexity" evidence="1">
    <location>
        <begin position="246"/>
        <end position="260"/>
    </location>
</feature>
<evidence type="ECO:0000313" key="3">
    <source>
        <dbReference type="EMBL" id="SMP72641.1"/>
    </source>
</evidence>
<feature type="region of interest" description="Disordered" evidence="1">
    <location>
        <begin position="235"/>
        <end position="270"/>
    </location>
</feature>
<feature type="region of interest" description="Disordered" evidence="1">
    <location>
        <begin position="33"/>
        <end position="79"/>
    </location>
</feature>
<dbReference type="Proteomes" id="UP001158049">
    <property type="component" value="Unassembled WGS sequence"/>
</dbReference>
<evidence type="ECO:0000256" key="1">
    <source>
        <dbReference type="SAM" id="MobiDB-lite"/>
    </source>
</evidence>
<reference evidence="3 4" key="1">
    <citation type="submission" date="2017-05" db="EMBL/GenBank/DDBJ databases">
        <authorList>
            <person name="Varghese N."/>
            <person name="Submissions S."/>
        </authorList>
    </citation>
    <scope>NUCLEOTIDE SEQUENCE [LARGE SCALE GENOMIC DNA]</scope>
    <source>
        <strain evidence="3 4">DSM 26001</strain>
    </source>
</reference>
<evidence type="ECO:0000313" key="4">
    <source>
        <dbReference type="Proteomes" id="UP001158049"/>
    </source>
</evidence>
<comment type="caution">
    <text evidence="3">The sequence shown here is derived from an EMBL/GenBank/DDBJ whole genome shotgun (WGS) entry which is preliminary data.</text>
</comment>
<name>A0ABY1QLK4_9BURK</name>
<protein>
    <submittedName>
        <fullName evidence="3">Uncharacterized protein</fullName>
    </submittedName>
</protein>